<comment type="caution">
    <text evidence="2">The sequence shown here is derived from an EMBL/GenBank/DDBJ whole genome shotgun (WGS) entry which is preliminary data.</text>
</comment>
<feature type="region of interest" description="Disordered" evidence="1">
    <location>
        <begin position="1"/>
        <end position="25"/>
    </location>
</feature>
<feature type="compositionally biased region" description="Basic residues" evidence="1">
    <location>
        <begin position="207"/>
        <end position="224"/>
    </location>
</feature>
<evidence type="ECO:0000313" key="3">
    <source>
        <dbReference type="Proteomes" id="UP001153069"/>
    </source>
</evidence>
<gene>
    <name evidence="2" type="ORF">SEMRO_3990_G352360.1</name>
</gene>
<dbReference type="EMBL" id="CAICTM010003988">
    <property type="protein sequence ID" value="CAB9531787.1"/>
    <property type="molecule type" value="Genomic_DNA"/>
</dbReference>
<feature type="compositionally biased region" description="Polar residues" evidence="1">
    <location>
        <begin position="117"/>
        <end position="129"/>
    </location>
</feature>
<dbReference type="AlphaFoldDB" id="A0A9N8F179"/>
<feature type="region of interest" description="Disordered" evidence="1">
    <location>
        <begin position="109"/>
        <end position="172"/>
    </location>
</feature>
<dbReference type="Proteomes" id="UP001153069">
    <property type="component" value="Unassembled WGS sequence"/>
</dbReference>
<feature type="region of interest" description="Disordered" evidence="1">
    <location>
        <begin position="193"/>
        <end position="264"/>
    </location>
</feature>
<sequence length="412" mass="45308">MGISQTPTREHGPTLDPPKSTQKPLNSVSLTLLDRRSFNNTCGQASYKLVNPRQPDGFIDVALTKKSTPMNQAFCKPSKTTRAPEETTNRFLALCDTNDIWLKRNQQHNDTEADNASMKTLGTTGTASTIRCLDDTPPRTNSQRSSTKAGPRRHHTNQQQSKDVPRVIHPMSLPLPPVLVTTATRPVAWERPIPTKSSCFPLTSLKPSKRSKGGSQGKSKRNTQRRKDEESIVVDPTNSIDWPKLHSSSKPQQQETDEDPTNSLATTAVTTTATEWPKLSTAINTSDLSVFSTPQLQRDDCLAKVQPKHPTEGADDHSKRSKRFRLKASIQEFLAGKQIGRQNTISNKGTTTDGTAIESSPAALPQPTVILQRSRVSISIHTTAILKGSCYPCNKVRYNNSRILNASGVSNL</sequence>
<evidence type="ECO:0000256" key="1">
    <source>
        <dbReference type="SAM" id="MobiDB-lite"/>
    </source>
</evidence>
<organism evidence="2 3">
    <name type="scientific">Seminavis robusta</name>
    <dbReference type="NCBI Taxonomy" id="568900"/>
    <lineage>
        <taxon>Eukaryota</taxon>
        <taxon>Sar</taxon>
        <taxon>Stramenopiles</taxon>
        <taxon>Ochrophyta</taxon>
        <taxon>Bacillariophyta</taxon>
        <taxon>Bacillariophyceae</taxon>
        <taxon>Bacillariophycidae</taxon>
        <taxon>Naviculales</taxon>
        <taxon>Naviculaceae</taxon>
        <taxon>Seminavis</taxon>
    </lineage>
</organism>
<keyword evidence="3" id="KW-1185">Reference proteome</keyword>
<feature type="compositionally biased region" description="Polar residues" evidence="1">
    <location>
        <begin position="138"/>
        <end position="148"/>
    </location>
</feature>
<reference evidence="2" key="1">
    <citation type="submission" date="2020-06" db="EMBL/GenBank/DDBJ databases">
        <authorList>
            <consortium name="Plant Systems Biology data submission"/>
        </authorList>
    </citation>
    <scope>NUCLEOTIDE SEQUENCE</scope>
    <source>
        <strain evidence="2">D6</strain>
    </source>
</reference>
<evidence type="ECO:0000313" key="2">
    <source>
        <dbReference type="EMBL" id="CAB9531787.1"/>
    </source>
</evidence>
<feature type="compositionally biased region" description="Polar residues" evidence="1">
    <location>
        <begin position="236"/>
        <end position="254"/>
    </location>
</feature>
<accession>A0A9N8F179</accession>
<name>A0A9N8F179_9STRA</name>
<proteinExistence type="predicted"/>
<protein>
    <submittedName>
        <fullName evidence="2">Uncharacterized protein</fullName>
    </submittedName>
</protein>